<gene>
    <name evidence="2" type="ORF">FHW37_101987</name>
</gene>
<dbReference type="OrthoDB" id="978447at2"/>
<dbReference type="InterPro" id="IPR053714">
    <property type="entry name" value="Iso_Racemase_Enz_sf"/>
</dbReference>
<dbReference type="GO" id="GO:0047661">
    <property type="term" value="F:amino-acid racemase activity"/>
    <property type="evidence" value="ECO:0007669"/>
    <property type="project" value="InterPro"/>
</dbReference>
<comment type="caution">
    <text evidence="2">The sequence shown here is derived from an EMBL/GenBank/DDBJ whole genome shotgun (WGS) entry which is preliminary data.</text>
</comment>
<evidence type="ECO:0000256" key="1">
    <source>
        <dbReference type="ARBA" id="ARBA00038414"/>
    </source>
</evidence>
<sequence length="223" mass="23943">MSKPDRIILLHATPVAMAPVKEAFARIWPEAETINLLDDSLSIDRAGQDELSDALAERFVAFGHYAYSIGAGGILATCSAFGPPLDRLAAELPVPVLKPNEAMFRAAIARGNRIGMLATFAPAVTTMRDEFDAFVVETGSAATLDVVIVEEAIERLRQGDAETHNRLVAAQASRFAGYDAIMLAHFSTARAADLVQAAIDVPVLAAPESAVLRMKQLIESKER</sequence>
<evidence type="ECO:0000313" key="3">
    <source>
        <dbReference type="Proteomes" id="UP000320653"/>
    </source>
</evidence>
<dbReference type="EMBL" id="VIWP01000001">
    <property type="protein sequence ID" value="TWF59181.1"/>
    <property type="molecule type" value="Genomic_DNA"/>
</dbReference>
<evidence type="ECO:0000313" key="2">
    <source>
        <dbReference type="EMBL" id="TWF59181.1"/>
    </source>
</evidence>
<keyword evidence="3" id="KW-1185">Reference proteome</keyword>
<accession>A0A561R9A3</accession>
<dbReference type="Pfam" id="PF01177">
    <property type="entry name" value="Asp_Glu_race"/>
    <property type="match status" value="1"/>
</dbReference>
<dbReference type="AlphaFoldDB" id="A0A561R9A3"/>
<comment type="similarity">
    <text evidence="1">Belongs to the HyuE racemase family.</text>
</comment>
<organism evidence="2 3">
    <name type="scientific">Neorhizobium alkalisoli</name>
    <dbReference type="NCBI Taxonomy" id="528178"/>
    <lineage>
        <taxon>Bacteria</taxon>
        <taxon>Pseudomonadati</taxon>
        <taxon>Pseudomonadota</taxon>
        <taxon>Alphaproteobacteria</taxon>
        <taxon>Hyphomicrobiales</taxon>
        <taxon>Rhizobiaceae</taxon>
        <taxon>Rhizobium/Agrobacterium group</taxon>
        <taxon>Neorhizobium</taxon>
    </lineage>
</organism>
<proteinExistence type="inferred from homology"/>
<dbReference type="Proteomes" id="UP000320653">
    <property type="component" value="Unassembled WGS sequence"/>
</dbReference>
<evidence type="ECO:0008006" key="4">
    <source>
        <dbReference type="Google" id="ProtNLM"/>
    </source>
</evidence>
<dbReference type="RefSeq" id="WP_145633245.1">
    <property type="nucleotide sequence ID" value="NZ_VIWP01000001.1"/>
</dbReference>
<dbReference type="InterPro" id="IPR015942">
    <property type="entry name" value="Asp/Glu/hydantoin_racemase"/>
</dbReference>
<reference evidence="2 3" key="1">
    <citation type="submission" date="2019-06" db="EMBL/GenBank/DDBJ databases">
        <title>Sorghum-associated microbial communities from plants grown in Nebraska, USA.</title>
        <authorList>
            <person name="Schachtman D."/>
        </authorList>
    </citation>
    <scope>NUCLEOTIDE SEQUENCE [LARGE SCALE GENOMIC DNA]</scope>
    <source>
        <strain evidence="2 3">1225</strain>
    </source>
</reference>
<protein>
    <recommendedName>
        <fullName evidence="4">Arylsulfatase</fullName>
    </recommendedName>
</protein>
<dbReference type="Gene3D" id="3.40.50.12500">
    <property type="match status" value="1"/>
</dbReference>
<name>A0A561R9A3_9HYPH</name>